<evidence type="ECO:0000256" key="6">
    <source>
        <dbReference type="SAM" id="SignalP"/>
    </source>
</evidence>
<feature type="chain" id="PRO_5029803490" description="Nodulin-like domain-containing protein" evidence="6">
    <location>
        <begin position="22"/>
        <end position="606"/>
    </location>
</feature>
<evidence type="ECO:0000259" key="8">
    <source>
        <dbReference type="Pfam" id="PF23262"/>
    </source>
</evidence>
<feature type="transmembrane region" description="Helical" evidence="5">
    <location>
        <begin position="343"/>
        <end position="361"/>
    </location>
</feature>
<evidence type="ECO:0000256" key="2">
    <source>
        <dbReference type="ARBA" id="ARBA00022692"/>
    </source>
</evidence>
<dbReference type="EMBL" id="JABFAC010000007">
    <property type="protein sequence ID" value="MBA0618577.1"/>
    <property type="molecule type" value="Genomic_DNA"/>
</dbReference>
<keyword evidence="2 5" id="KW-0812">Transmembrane</keyword>
<evidence type="ECO:0000256" key="1">
    <source>
        <dbReference type="ARBA" id="ARBA00004141"/>
    </source>
</evidence>
<feature type="transmembrane region" description="Helical" evidence="5">
    <location>
        <begin position="99"/>
        <end position="125"/>
    </location>
</feature>
<dbReference type="Proteomes" id="UP000593561">
    <property type="component" value="Unassembled WGS sequence"/>
</dbReference>
<feature type="domain" description="NFD4 C-terminal" evidence="8">
    <location>
        <begin position="330"/>
        <end position="444"/>
    </location>
</feature>
<dbReference type="InterPro" id="IPR036259">
    <property type="entry name" value="MFS_trans_sf"/>
</dbReference>
<dbReference type="SUPFAM" id="SSF103473">
    <property type="entry name" value="MFS general substrate transporter"/>
    <property type="match status" value="2"/>
</dbReference>
<reference evidence="9 10" key="1">
    <citation type="journal article" date="2019" name="Genome Biol. Evol.">
        <title>Insights into the evolution of the New World diploid cottons (Gossypium, subgenus Houzingenia) based on genome sequencing.</title>
        <authorList>
            <person name="Grover C.E."/>
            <person name="Arick M.A. 2nd"/>
            <person name="Thrash A."/>
            <person name="Conover J.L."/>
            <person name="Sanders W.S."/>
            <person name="Peterson D.G."/>
            <person name="Frelichowski J.E."/>
            <person name="Scheffler J.A."/>
            <person name="Scheffler B.E."/>
            <person name="Wendel J.F."/>
        </authorList>
    </citation>
    <scope>NUCLEOTIDE SEQUENCE [LARGE SCALE GENOMIC DNA]</scope>
    <source>
        <strain evidence="9">27</strain>
        <tissue evidence="9">Leaf</tissue>
    </source>
</reference>
<sequence>MVGQSRKWMILIATTCIQAFAGTNFDFSSYSSTLKSVLGISQLQLNYLSVASDMGKAFGWCSGVSLMCLPLWVVLFMAAFLGVFGYGVQWLVIKQVITLPYFLVFVLCLVAGCSICWFNTVCFVLCIRNFPTNRALALSLTIGFNGVSAALYTLIANAINPDDETLYLFLNALVPLLASSLALVPILRQPPLQLLSTDTTGRDSFVFFVLNVLAVFTGLYLLLLNSLSSKASRARILLGGALILLLLPLCLPGIVCGRSWARRTVHTPAFCLEGPTFSSFDPDDFDQLHKELIGNDRNNNSSSVNPFSETNKEGLFGMIMEKGRLTVLGEEHPARLLVRRLDFWLYYVAYFCGGTIGLVYSNNLGQIAQSLGYYSQISAIVTLYSSFSFFGRLLSAAPDFMREYVFTANCVYSVYKLASTSPAIVRLFACKLPLLKFDNLCRYILRTRDKLDFARTGWLAIAVVPTPIAFFLLAASGGEAALLASTAMIGLSSGFIFAAAVSITSELFGPNSVSVNHNILITNIPIGSFLYGLLAALVYDSNVKSSNQENLLEEAMVCMGRDCYQQTFIWWGCISLLGLISSLLLFLRTRLAYYGYQRNRGRTQVS</sequence>
<feature type="domain" description="Nodulin-like" evidence="7">
    <location>
        <begin position="7"/>
        <end position="252"/>
    </location>
</feature>
<keyword evidence="6" id="KW-0732">Signal</keyword>
<feature type="transmembrane region" description="Helical" evidence="5">
    <location>
        <begin position="137"/>
        <end position="159"/>
    </location>
</feature>
<feature type="transmembrane region" description="Helical" evidence="5">
    <location>
        <begin position="236"/>
        <end position="256"/>
    </location>
</feature>
<feature type="transmembrane region" description="Helical" evidence="5">
    <location>
        <begin position="71"/>
        <end position="93"/>
    </location>
</feature>
<dbReference type="InterPro" id="IPR056555">
    <property type="entry name" value="NFD4_C"/>
</dbReference>
<dbReference type="InterPro" id="IPR010658">
    <property type="entry name" value="Nodulin-like"/>
</dbReference>
<keyword evidence="4 5" id="KW-0472">Membrane</keyword>
<feature type="domain" description="NFD4 C-terminal" evidence="8">
    <location>
        <begin position="448"/>
        <end position="591"/>
    </location>
</feature>
<evidence type="ECO:0000313" key="10">
    <source>
        <dbReference type="Proteomes" id="UP000593561"/>
    </source>
</evidence>
<comment type="subcellular location">
    <subcellularLocation>
        <location evidence="1">Membrane</location>
        <topology evidence="1">Multi-pass membrane protein</topology>
    </subcellularLocation>
</comment>
<organism evidence="9 10">
    <name type="scientific">Gossypium davidsonii</name>
    <name type="common">Davidson's cotton</name>
    <name type="synonym">Gossypium klotzschianum subsp. davidsonii</name>
    <dbReference type="NCBI Taxonomy" id="34287"/>
    <lineage>
        <taxon>Eukaryota</taxon>
        <taxon>Viridiplantae</taxon>
        <taxon>Streptophyta</taxon>
        <taxon>Embryophyta</taxon>
        <taxon>Tracheophyta</taxon>
        <taxon>Spermatophyta</taxon>
        <taxon>Magnoliopsida</taxon>
        <taxon>eudicotyledons</taxon>
        <taxon>Gunneridae</taxon>
        <taxon>Pentapetalae</taxon>
        <taxon>rosids</taxon>
        <taxon>malvids</taxon>
        <taxon>Malvales</taxon>
        <taxon>Malvaceae</taxon>
        <taxon>Malvoideae</taxon>
        <taxon>Gossypium</taxon>
    </lineage>
</organism>
<feature type="transmembrane region" description="Helical" evidence="5">
    <location>
        <begin position="373"/>
        <end position="394"/>
    </location>
</feature>
<feature type="transmembrane region" description="Helical" evidence="5">
    <location>
        <begin position="165"/>
        <end position="184"/>
    </location>
</feature>
<dbReference type="GO" id="GO:0016020">
    <property type="term" value="C:membrane"/>
    <property type="evidence" value="ECO:0007669"/>
    <property type="project" value="UniProtKB-SubCell"/>
</dbReference>
<evidence type="ECO:0000313" key="9">
    <source>
        <dbReference type="EMBL" id="MBA0618577.1"/>
    </source>
</evidence>
<name>A0A7J8RXH5_GOSDV</name>
<evidence type="ECO:0000256" key="3">
    <source>
        <dbReference type="ARBA" id="ARBA00022989"/>
    </source>
</evidence>
<keyword evidence="10" id="KW-1185">Reference proteome</keyword>
<evidence type="ECO:0000256" key="4">
    <source>
        <dbReference type="ARBA" id="ARBA00023136"/>
    </source>
</evidence>
<comment type="caution">
    <text evidence="9">The sequence shown here is derived from an EMBL/GenBank/DDBJ whole genome shotgun (WGS) entry which is preliminary data.</text>
</comment>
<feature type="signal peptide" evidence="6">
    <location>
        <begin position="1"/>
        <end position="21"/>
    </location>
</feature>
<feature type="transmembrane region" description="Helical" evidence="5">
    <location>
        <begin position="568"/>
        <end position="587"/>
    </location>
</feature>
<dbReference type="Gene3D" id="1.20.1250.20">
    <property type="entry name" value="MFS general substrate transporter like domains"/>
    <property type="match status" value="1"/>
</dbReference>
<feature type="transmembrane region" description="Helical" evidence="5">
    <location>
        <begin position="205"/>
        <end position="224"/>
    </location>
</feature>
<keyword evidence="3 5" id="KW-1133">Transmembrane helix</keyword>
<feature type="transmembrane region" description="Helical" evidence="5">
    <location>
        <begin position="481"/>
        <end position="508"/>
    </location>
</feature>
<dbReference type="PANTHER" id="PTHR21576">
    <property type="entry name" value="UNCHARACTERIZED NODULIN-LIKE PROTEIN"/>
    <property type="match status" value="1"/>
</dbReference>
<evidence type="ECO:0000256" key="5">
    <source>
        <dbReference type="SAM" id="Phobius"/>
    </source>
</evidence>
<evidence type="ECO:0008006" key="11">
    <source>
        <dbReference type="Google" id="ProtNLM"/>
    </source>
</evidence>
<gene>
    <name evidence="9" type="ORF">Godav_027897</name>
</gene>
<accession>A0A7J8RXH5</accession>
<dbReference type="Pfam" id="PF06813">
    <property type="entry name" value="Nodulin-like"/>
    <property type="match status" value="1"/>
</dbReference>
<protein>
    <recommendedName>
        <fullName evidence="11">Nodulin-like domain-containing protein</fullName>
    </recommendedName>
</protein>
<evidence type="ECO:0000259" key="7">
    <source>
        <dbReference type="Pfam" id="PF06813"/>
    </source>
</evidence>
<feature type="transmembrane region" description="Helical" evidence="5">
    <location>
        <begin position="520"/>
        <end position="539"/>
    </location>
</feature>
<feature type="transmembrane region" description="Helical" evidence="5">
    <location>
        <begin position="456"/>
        <end position="475"/>
    </location>
</feature>
<dbReference type="Pfam" id="PF23262">
    <property type="entry name" value="NFD4_C"/>
    <property type="match status" value="2"/>
</dbReference>
<dbReference type="PANTHER" id="PTHR21576:SF134">
    <property type="entry name" value="NODULIN-LIKE DOMAIN-CONTAINING PROTEIN"/>
    <property type="match status" value="1"/>
</dbReference>
<dbReference type="AlphaFoldDB" id="A0A7J8RXH5"/>
<proteinExistence type="predicted"/>